<gene>
    <name evidence="2" type="ORF">SAMN06295912_101410</name>
</gene>
<sequence>MTVERQLAALAERLQALEDREAIRNAIAGYGPAVDTCDSAAATALWADDGVYDVGGFGASTGHAAIRALFDGPVHQGLIAGGAAHMLSPVHIRIDGDAAVATGYSCLFRHADGGFHAERVSANRWTLRRAGDGWRVVLRVNRLLDGSPEARALLTPPA</sequence>
<feature type="domain" description="SnoaL-like" evidence="1">
    <location>
        <begin position="15"/>
        <end position="139"/>
    </location>
</feature>
<dbReference type="OrthoDB" id="8225471at2"/>
<dbReference type="InterPro" id="IPR032710">
    <property type="entry name" value="NTF2-like_dom_sf"/>
</dbReference>
<reference evidence="3" key="1">
    <citation type="submission" date="2017-06" db="EMBL/GenBank/DDBJ databases">
        <authorList>
            <person name="Varghese N."/>
            <person name="Submissions S."/>
        </authorList>
    </citation>
    <scope>NUCLEOTIDE SEQUENCE [LARGE SCALE GENOMIC DNA]</scope>
    <source>
        <strain evidence="3">LNB2</strain>
    </source>
</reference>
<accession>A0A239BW77</accession>
<proteinExistence type="predicted"/>
<dbReference type="InterPro" id="IPR037401">
    <property type="entry name" value="SnoaL-like"/>
</dbReference>
<dbReference type="EMBL" id="FZOS01000001">
    <property type="protein sequence ID" value="SNS11423.1"/>
    <property type="molecule type" value="Genomic_DNA"/>
</dbReference>
<name>A0A239BW77_9SPHN</name>
<evidence type="ECO:0000259" key="1">
    <source>
        <dbReference type="Pfam" id="PF13577"/>
    </source>
</evidence>
<dbReference type="AlphaFoldDB" id="A0A239BW77"/>
<dbReference type="RefSeq" id="WP_089217905.1">
    <property type="nucleotide sequence ID" value="NZ_FZOS01000001.1"/>
</dbReference>
<organism evidence="2 3">
    <name type="scientific">Edaphosphingomonas laterariae</name>
    <dbReference type="NCBI Taxonomy" id="861865"/>
    <lineage>
        <taxon>Bacteria</taxon>
        <taxon>Pseudomonadati</taxon>
        <taxon>Pseudomonadota</taxon>
        <taxon>Alphaproteobacteria</taxon>
        <taxon>Sphingomonadales</taxon>
        <taxon>Rhizorhabdaceae</taxon>
        <taxon>Edaphosphingomonas</taxon>
    </lineage>
</organism>
<dbReference type="Pfam" id="PF13577">
    <property type="entry name" value="SnoaL_4"/>
    <property type="match status" value="1"/>
</dbReference>
<dbReference type="CDD" id="cd00531">
    <property type="entry name" value="NTF2_like"/>
    <property type="match status" value="1"/>
</dbReference>
<dbReference type="Proteomes" id="UP000198281">
    <property type="component" value="Unassembled WGS sequence"/>
</dbReference>
<dbReference type="Gene3D" id="3.10.450.50">
    <property type="match status" value="1"/>
</dbReference>
<dbReference type="SUPFAM" id="SSF54427">
    <property type="entry name" value="NTF2-like"/>
    <property type="match status" value="1"/>
</dbReference>
<evidence type="ECO:0000313" key="2">
    <source>
        <dbReference type="EMBL" id="SNS11423.1"/>
    </source>
</evidence>
<protein>
    <submittedName>
        <fullName evidence="2">SnoaL-like domain-containing protein</fullName>
    </submittedName>
</protein>
<evidence type="ECO:0000313" key="3">
    <source>
        <dbReference type="Proteomes" id="UP000198281"/>
    </source>
</evidence>
<keyword evidence="3" id="KW-1185">Reference proteome</keyword>